<dbReference type="EMBL" id="LT882679">
    <property type="protein sequence ID" value="SMY24038.1"/>
    <property type="molecule type" value="Genomic_DNA"/>
</dbReference>
<dbReference type="Proteomes" id="UP000215453">
    <property type="component" value="Chromosome 4"/>
</dbReference>
<proteinExistence type="predicted"/>
<evidence type="ECO:0000313" key="2">
    <source>
        <dbReference type="Proteomes" id="UP000215453"/>
    </source>
</evidence>
<reference evidence="1 2" key="1">
    <citation type="submission" date="2016-10" db="EMBL/GenBank/DDBJ databases">
        <authorList>
            <person name="Varghese N."/>
        </authorList>
    </citation>
    <scope>NUCLEOTIDE SEQUENCE [LARGE SCALE GENOMIC DNA]</scope>
</reference>
<dbReference type="AlphaFoldDB" id="A0A1Y6LKS8"/>
<sequence length="217" mass="24421">MEDKQSSLDSEVSLHVLFIILRPDTDKPTQPPPLHVASPEAQPFRLFDLPDELWVRIGKMVIDDTPAMKVSKVVTRPALEPSSRNKNSSKEYGIDLNPPAILQTCSALRRELRAEYYRHKVTLATSVNYKHGSNSLSAISKLGQWLLIIGPEARQKVQGIYHGDFARRGVAILAAPGCGASKWGMGRWEFEMMLTPKRYPPAGSETSDWVHWEIKFL</sequence>
<evidence type="ECO:0008006" key="3">
    <source>
        <dbReference type="Google" id="ProtNLM"/>
    </source>
</evidence>
<protein>
    <recommendedName>
        <fullName evidence="3">F-box domain-containing protein</fullName>
    </recommendedName>
</protein>
<accession>A0A1Y6LKS8</accession>
<name>A0A1Y6LKS8_ZYMTR</name>
<organism evidence="1 2">
    <name type="scientific">Zymoseptoria tritici ST99CH_1A5</name>
    <dbReference type="NCBI Taxonomy" id="1276529"/>
    <lineage>
        <taxon>Eukaryota</taxon>
        <taxon>Fungi</taxon>
        <taxon>Dikarya</taxon>
        <taxon>Ascomycota</taxon>
        <taxon>Pezizomycotina</taxon>
        <taxon>Dothideomycetes</taxon>
        <taxon>Dothideomycetidae</taxon>
        <taxon>Mycosphaerellales</taxon>
        <taxon>Mycosphaerellaceae</taxon>
        <taxon>Zymoseptoria</taxon>
    </lineage>
</organism>
<evidence type="ECO:0000313" key="1">
    <source>
        <dbReference type="EMBL" id="SMY24038.1"/>
    </source>
</evidence>
<gene>
    <name evidence="1" type="ORF">ZT1A5_G5479</name>
</gene>